<dbReference type="AlphaFoldDB" id="A0A8H5F802"/>
<dbReference type="Proteomes" id="UP000567179">
    <property type="component" value="Unassembled WGS sequence"/>
</dbReference>
<proteinExistence type="predicted"/>
<reference evidence="1 2" key="1">
    <citation type="journal article" date="2020" name="ISME J.">
        <title>Uncovering the hidden diversity of litter-decomposition mechanisms in mushroom-forming fungi.</title>
        <authorList>
            <person name="Floudas D."/>
            <person name="Bentzer J."/>
            <person name="Ahren D."/>
            <person name="Johansson T."/>
            <person name="Persson P."/>
            <person name="Tunlid A."/>
        </authorList>
    </citation>
    <scope>NUCLEOTIDE SEQUENCE [LARGE SCALE GENOMIC DNA]</scope>
    <source>
        <strain evidence="1 2">CBS 101986</strain>
    </source>
</reference>
<sequence>MLPSAVPIFSSREGRSLRTTLSVYSREVQFLTLGFRSAPIRHPASPTRPSFFRSPPPLLRRGGASVLPMAATTSSVHPPLGEDNNLALGGGKAKLTRKDTTRTVLPNLGYPLQPTGYPRCGAAQPAPSSFVDASPASRSREVQHTGGARSGCRTQLPPGLHGCGPGISARTSNHVDPEASAGGSRGDWEGWSIHGALKRMGVNISSHVSLATKTLKMRHSRFNRHSGGFFGSSS</sequence>
<evidence type="ECO:0000313" key="2">
    <source>
        <dbReference type="Proteomes" id="UP000567179"/>
    </source>
</evidence>
<dbReference type="EMBL" id="JAACJJ010000014">
    <property type="protein sequence ID" value="KAF5326907.1"/>
    <property type="molecule type" value="Genomic_DNA"/>
</dbReference>
<keyword evidence="2" id="KW-1185">Reference proteome</keyword>
<evidence type="ECO:0000313" key="1">
    <source>
        <dbReference type="EMBL" id="KAF5326907.1"/>
    </source>
</evidence>
<comment type="caution">
    <text evidence="1">The sequence shown here is derived from an EMBL/GenBank/DDBJ whole genome shotgun (WGS) entry which is preliminary data.</text>
</comment>
<gene>
    <name evidence="1" type="ORF">D9619_004357</name>
</gene>
<organism evidence="1 2">
    <name type="scientific">Psilocybe cf. subviscida</name>
    <dbReference type="NCBI Taxonomy" id="2480587"/>
    <lineage>
        <taxon>Eukaryota</taxon>
        <taxon>Fungi</taxon>
        <taxon>Dikarya</taxon>
        <taxon>Basidiomycota</taxon>
        <taxon>Agaricomycotina</taxon>
        <taxon>Agaricomycetes</taxon>
        <taxon>Agaricomycetidae</taxon>
        <taxon>Agaricales</taxon>
        <taxon>Agaricineae</taxon>
        <taxon>Strophariaceae</taxon>
        <taxon>Psilocybe</taxon>
    </lineage>
</organism>
<name>A0A8H5F802_9AGAR</name>
<accession>A0A8H5F802</accession>
<protein>
    <submittedName>
        <fullName evidence="1">Uncharacterized protein</fullName>
    </submittedName>
</protein>